<keyword evidence="2" id="KW-1185">Reference proteome</keyword>
<proteinExistence type="predicted"/>
<sequence length="118" mass="12923">MAAMPMPMPVAVRMTVRMCSRTRMMTRASVITVQSKIYRFPGCALARSRCWRRLVPQIGTLVTGRGHNGRPVGQACHLHLTTVPRKVETTPPPPGLAQLPEYGAKPGQATALIICVFN</sequence>
<reference evidence="1" key="1">
    <citation type="journal article" date="2023" name="G3 (Bethesda)">
        <title>A reference genome for the long-term kleptoplast-retaining sea slug Elysia crispata morphotype clarki.</title>
        <authorList>
            <person name="Eastman K.E."/>
            <person name="Pendleton A.L."/>
            <person name="Shaikh M.A."/>
            <person name="Suttiyut T."/>
            <person name="Ogas R."/>
            <person name="Tomko P."/>
            <person name="Gavelis G."/>
            <person name="Widhalm J.R."/>
            <person name="Wisecaver J.H."/>
        </authorList>
    </citation>
    <scope>NUCLEOTIDE SEQUENCE</scope>
    <source>
        <strain evidence="1">ECLA1</strain>
    </source>
</reference>
<organism evidence="1 2">
    <name type="scientific">Elysia crispata</name>
    <name type="common">lettuce slug</name>
    <dbReference type="NCBI Taxonomy" id="231223"/>
    <lineage>
        <taxon>Eukaryota</taxon>
        <taxon>Metazoa</taxon>
        <taxon>Spiralia</taxon>
        <taxon>Lophotrochozoa</taxon>
        <taxon>Mollusca</taxon>
        <taxon>Gastropoda</taxon>
        <taxon>Heterobranchia</taxon>
        <taxon>Euthyneura</taxon>
        <taxon>Panpulmonata</taxon>
        <taxon>Sacoglossa</taxon>
        <taxon>Placobranchoidea</taxon>
        <taxon>Plakobranchidae</taxon>
        <taxon>Elysia</taxon>
    </lineage>
</organism>
<evidence type="ECO:0000313" key="2">
    <source>
        <dbReference type="Proteomes" id="UP001283361"/>
    </source>
</evidence>
<dbReference type="AlphaFoldDB" id="A0AAE0Y6L5"/>
<evidence type="ECO:0000313" key="1">
    <source>
        <dbReference type="EMBL" id="KAK3734338.1"/>
    </source>
</evidence>
<comment type="caution">
    <text evidence="1">The sequence shown here is derived from an EMBL/GenBank/DDBJ whole genome shotgun (WGS) entry which is preliminary data.</text>
</comment>
<name>A0AAE0Y6L5_9GAST</name>
<gene>
    <name evidence="1" type="ORF">RRG08_058493</name>
</gene>
<dbReference type="Proteomes" id="UP001283361">
    <property type="component" value="Unassembled WGS sequence"/>
</dbReference>
<accession>A0AAE0Y6L5</accession>
<dbReference type="EMBL" id="JAWDGP010006855">
    <property type="protein sequence ID" value="KAK3734338.1"/>
    <property type="molecule type" value="Genomic_DNA"/>
</dbReference>
<protein>
    <submittedName>
        <fullName evidence="1">Uncharacterized protein</fullName>
    </submittedName>
</protein>